<evidence type="ECO:0000313" key="3">
    <source>
        <dbReference type="Proteomes" id="UP000799766"/>
    </source>
</evidence>
<name>A0A6A6PD01_9PEZI</name>
<sequence>MRRASNLRELKMTWRLKLEKFHGAAYFSRWSALVYNGFKEEGHIEPFLFEAYRLDELPESVDVFAQRDGIVRPDGWVVHKDNDQALLSLLDTLLPQAEDLFHQVAHLVAPSQVMRKITSLYGPDHPDFDKAGPLPLPDIHPDLFIHPEFREASSANALGYQPLASMEAQVASWDTVPKAYVSRTHFTRASSRKDNFQDDFQNRVPGEYQEPNNNFAEMDGTVVWY</sequence>
<reference evidence="2" key="1">
    <citation type="journal article" date="2020" name="Stud. Mycol.">
        <title>101 Dothideomycetes genomes: a test case for predicting lifestyles and emergence of pathogens.</title>
        <authorList>
            <person name="Haridas S."/>
            <person name="Albert R."/>
            <person name="Binder M."/>
            <person name="Bloem J."/>
            <person name="Labutti K."/>
            <person name="Salamov A."/>
            <person name="Andreopoulos B."/>
            <person name="Baker S."/>
            <person name="Barry K."/>
            <person name="Bills G."/>
            <person name="Bluhm B."/>
            <person name="Cannon C."/>
            <person name="Castanera R."/>
            <person name="Culley D."/>
            <person name="Daum C."/>
            <person name="Ezra D."/>
            <person name="Gonzalez J."/>
            <person name="Henrissat B."/>
            <person name="Kuo A."/>
            <person name="Liang C."/>
            <person name="Lipzen A."/>
            <person name="Lutzoni F."/>
            <person name="Magnuson J."/>
            <person name="Mondo S."/>
            <person name="Nolan M."/>
            <person name="Ohm R."/>
            <person name="Pangilinan J."/>
            <person name="Park H.-J."/>
            <person name="Ramirez L."/>
            <person name="Alfaro M."/>
            <person name="Sun H."/>
            <person name="Tritt A."/>
            <person name="Yoshinaga Y."/>
            <person name="Zwiers L.-H."/>
            <person name="Turgeon B."/>
            <person name="Goodwin S."/>
            <person name="Spatafora J."/>
            <person name="Crous P."/>
            <person name="Grigoriev I."/>
        </authorList>
    </citation>
    <scope>NUCLEOTIDE SEQUENCE</scope>
    <source>
        <strain evidence="2">ATCC 16933</strain>
    </source>
</reference>
<accession>A0A6A6PD01</accession>
<keyword evidence="3" id="KW-1185">Reference proteome</keyword>
<gene>
    <name evidence="2" type="ORF">BDY21DRAFT_359892</name>
</gene>
<feature type="region of interest" description="Disordered" evidence="1">
    <location>
        <begin position="192"/>
        <end position="212"/>
    </location>
</feature>
<dbReference type="EMBL" id="MU001670">
    <property type="protein sequence ID" value="KAF2461851.1"/>
    <property type="molecule type" value="Genomic_DNA"/>
</dbReference>
<evidence type="ECO:0000256" key="1">
    <source>
        <dbReference type="SAM" id="MobiDB-lite"/>
    </source>
</evidence>
<evidence type="ECO:0000313" key="2">
    <source>
        <dbReference type="EMBL" id="KAF2461851.1"/>
    </source>
</evidence>
<dbReference type="Proteomes" id="UP000799766">
    <property type="component" value="Unassembled WGS sequence"/>
</dbReference>
<proteinExistence type="predicted"/>
<dbReference type="AlphaFoldDB" id="A0A6A6PD01"/>
<organism evidence="2 3">
    <name type="scientific">Lineolata rhizophorae</name>
    <dbReference type="NCBI Taxonomy" id="578093"/>
    <lineage>
        <taxon>Eukaryota</taxon>
        <taxon>Fungi</taxon>
        <taxon>Dikarya</taxon>
        <taxon>Ascomycota</taxon>
        <taxon>Pezizomycotina</taxon>
        <taxon>Dothideomycetes</taxon>
        <taxon>Dothideomycetes incertae sedis</taxon>
        <taxon>Lineolatales</taxon>
        <taxon>Lineolataceae</taxon>
        <taxon>Lineolata</taxon>
    </lineage>
</organism>
<protein>
    <submittedName>
        <fullName evidence="2">Uncharacterized protein</fullName>
    </submittedName>
</protein>